<dbReference type="OrthoDB" id="1433256at2759"/>
<reference evidence="1" key="1">
    <citation type="journal article" date="2021" name="bioRxiv">
        <title>Whole Genome Assembly and Annotation of Northern Wild Rice, Zizania palustris L., Supports a Whole Genome Duplication in the Zizania Genus.</title>
        <authorList>
            <person name="Haas M."/>
            <person name="Kono T."/>
            <person name="Macchietto M."/>
            <person name="Millas R."/>
            <person name="McGilp L."/>
            <person name="Shao M."/>
            <person name="Duquette J."/>
            <person name="Hirsch C.N."/>
            <person name="Kimball J."/>
        </authorList>
    </citation>
    <scope>NUCLEOTIDE SEQUENCE</scope>
    <source>
        <tissue evidence="1">Fresh leaf tissue</tissue>
    </source>
</reference>
<organism evidence="1 2">
    <name type="scientific">Zizania palustris</name>
    <name type="common">Northern wild rice</name>
    <dbReference type="NCBI Taxonomy" id="103762"/>
    <lineage>
        <taxon>Eukaryota</taxon>
        <taxon>Viridiplantae</taxon>
        <taxon>Streptophyta</taxon>
        <taxon>Embryophyta</taxon>
        <taxon>Tracheophyta</taxon>
        <taxon>Spermatophyta</taxon>
        <taxon>Magnoliopsida</taxon>
        <taxon>Liliopsida</taxon>
        <taxon>Poales</taxon>
        <taxon>Poaceae</taxon>
        <taxon>BOP clade</taxon>
        <taxon>Oryzoideae</taxon>
        <taxon>Oryzeae</taxon>
        <taxon>Zizaniinae</taxon>
        <taxon>Zizania</taxon>
    </lineage>
</organism>
<reference evidence="1" key="2">
    <citation type="submission" date="2021-02" db="EMBL/GenBank/DDBJ databases">
        <authorList>
            <person name="Kimball J.A."/>
            <person name="Haas M.W."/>
            <person name="Macchietto M."/>
            <person name="Kono T."/>
            <person name="Duquette J."/>
            <person name="Shao M."/>
        </authorList>
    </citation>
    <scope>NUCLEOTIDE SEQUENCE</scope>
    <source>
        <tissue evidence="1">Fresh leaf tissue</tissue>
    </source>
</reference>
<dbReference type="EMBL" id="JAAALK010000284">
    <property type="protein sequence ID" value="KAG8067077.1"/>
    <property type="molecule type" value="Genomic_DNA"/>
</dbReference>
<proteinExistence type="predicted"/>
<dbReference type="Proteomes" id="UP000729402">
    <property type="component" value="Unassembled WGS sequence"/>
</dbReference>
<protein>
    <submittedName>
        <fullName evidence="1">Uncharacterized protein</fullName>
    </submittedName>
</protein>
<evidence type="ECO:0000313" key="2">
    <source>
        <dbReference type="Proteomes" id="UP000729402"/>
    </source>
</evidence>
<comment type="caution">
    <text evidence="1">The sequence shown here is derived from an EMBL/GenBank/DDBJ whole genome shotgun (WGS) entry which is preliminary data.</text>
</comment>
<sequence length="118" mass="12193">MTGRWNRCSGCGGCDWCGGCDGSDRCNWCRGCGGCDWCGGCDGSGRCIRCRGCGGCDWCGGCDGSGSDRSPRDSLVCTRRDVTMARFAAAMVKLGGIEVLTGTAGEVRKVCFATNSGS</sequence>
<gene>
    <name evidence="1" type="ORF">GUJ93_ZPchr0005g15170</name>
</gene>
<evidence type="ECO:0000313" key="1">
    <source>
        <dbReference type="EMBL" id="KAG8067077.1"/>
    </source>
</evidence>
<name>A0A8J5SF16_ZIZPA</name>
<keyword evidence="2" id="KW-1185">Reference proteome</keyword>
<accession>A0A8J5SF16</accession>
<dbReference type="AlphaFoldDB" id="A0A8J5SF16"/>